<evidence type="ECO:0000256" key="5">
    <source>
        <dbReference type="ARBA" id="ARBA00023237"/>
    </source>
</evidence>
<dbReference type="InterPro" id="IPR011990">
    <property type="entry name" value="TPR-like_helical_dom_sf"/>
</dbReference>
<dbReference type="Gene3D" id="1.25.40.390">
    <property type="match status" value="1"/>
</dbReference>
<sequence length="454" mass="50281">MQRFAYNACFVLLLAATLAACDFFDPGTVTNPNSPSTEAVLSGASQSELQNLVTGLEDRHRNAPPAVTELYGSFGREVYAAFASDPRFVTNWLGQEGVTPDAEFFADGSAFDTPYAAIKQGNFLIEAVNNTDAVDDQERNGYIGFAKTIQAYQYLIALNGQWRGPDRNPPGSIRIDVADPLNPGPFLGYDEALAEIRGLLDEAYAEIGNAGDSFAFTLSEGFAGFDTPTTMRELNRAIAARAAIYAEDWPGALDALDNSFLSLTPGEASMNEGAYHVFGSPPDQFNPLFYPRNANTNQILMVHPSMIDDALPGDLRVERKFFERNEPITNGDLPGVELFYQDNRYESNESPIPFMRNEELILIHAEAQAQTGNLGEAVDAIDIIRETWELNTYDGPVNEEALIDEILFQRRYSLWAEGGHRWIDARRYDRLDAIPTELDGGQVFEKLARPLSER</sequence>
<name>A0A2H3NNX8_9BACT</name>
<feature type="domain" description="RagB/SusD" evidence="7">
    <location>
        <begin position="344"/>
        <end position="430"/>
    </location>
</feature>
<feature type="signal peptide" evidence="6">
    <location>
        <begin position="1"/>
        <end position="20"/>
    </location>
</feature>
<comment type="similarity">
    <text evidence="2">Belongs to the SusD family.</text>
</comment>
<keyword evidence="5" id="KW-0998">Cell outer membrane</keyword>
<gene>
    <name evidence="8" type="ORF">CRI93_04910</name>
</gene>
<evidence type="ECO:0000256" key="3">
    <source>
        <dbReference type="ARBA" id="ARBA00022729"/>
    </source>
</evidence>
<organism evidence="8 9">
    <name type="scientific">Longimonas halophila</name>
    <dbReference type="NCBI Taxonomy" id="1469170"/>
    <lineage>
        <taxon>Bacteria</taxon>
        <taxon>Pseudomonadati</taxon>
        <taxon>Rhodothermota</taxon>
        <taxon>Rhodothermia</taxon>
        <taxon>Rhodothermales</taxon>
        <taxon>Salisaetaceae</taxon>
        <taxon>Longimonas</taxon>
    </lineage>
</organism>
<comment type="subcellular location">
    <subcellularLocation>
        <location evidence="1">Cell outer membrane</location>
    </subcellularLocation>
</comment>
<evidence type="ECO:0000256" key="2">
    <source>
        <dbReference type="ARBA" id="ARBA00006275"/>
    </source>
</evidence>
<dbReference type="AlphaFoldDB" id="A0A2H3NNX8"/>
<evidence type="ECO:0000256" key="6">
    <source>
        <dbReference type="SAM" id="SignalP"/>
    </source>
</evidence>
<keyword evidence="9" id="KW-1185">Reference proteome</keyword>
<dbReference type="SUPFAM" id="SSF48452">
    <property type="entry name" value="TPR-like"/>
    <property type="match status" value="1"/>
</dbReference>
<protein>
    <submittedName>
        <fullName evidence="8">RagB/SusD family nutrient uptake outer membrane protein</fullName>
    </submittedName>
</protein>
<feature type="chain" id="PRO_5013648770" evidence="6">
    <location>
        <begin position="21"/>
        <end position="454"/>
    </location>
</feature>
<evidence type="ECO:0000256" key="1">
    <source>
        <dbReference type="ARBA" id="ARBA00004442"/>
    </source>
</evidence>
<dbReference type="Proteomes" id="UP000221024">
    <property type="component" value="Unassembled WGS sequence"/>
</dbReference>
<reference evidence="8 9" key="1">
    <citation type="submission" date="2017-10" db="EMBL/GenBank/DDBJ databases">
        <title>Draft genome of Longimonas halophila.</title>
        <authorList>
            <person name="Goh K.M."/>
            <person name="Shamsir M.S."/>
            <person name="Lim S.W."/>
        </authorList>
    </citation>
    <scope>NUCLEOTIDE SEQUENCE [LARGE SCALE GENOMIC DNA]</scope>
    <source>
        <strain evidence="8 9">KCTC 42399</strain>
    </source>
</reference>
<dbReference type="PROSITE" id="PS51257">
    <property type="entry name" value="PROKAR_LIPOPROTEIN"/>
    <property type="match status" value="1"/>
</dbReference>
<dbReference type="OrthoDB" id="9794888at2"/>
<dbReference type="EMBL" id="PDEP01000003">
    <property type="protein sequence ID" value="PEN08455.1"/>
    <property type="molecule type" value="Genomic_DNA"/>
</dbReference>
<proteinExistence type="inferred from homology"/>
<keyword evidence="3 6" id="KW-0732">Signal</keyword>
<comment type="caution">
    <text evidence="8">The sequence shown here is derived from an EMBL/GenBank/DDBJ whole genome shotgun (WGS) entry which is preliminary data.</text>
</comment>
<dbReference type="InterPro" id="IPR012944">
    <property type="entry name" value="SusD_RagB_dom"/>
</dbReference>
<keyword evidence="4" id="KW-0472">Membrane</keyword>
<dbReference type="GO" id="GO:0009279">
    <property type="term" value="C:cell outer membrane"/>
    <property type="evidence" value="ECO:0007669"/>
    <property type="project" value="UniProtKB-SubCell"/>
</dbReference>
<evidence type="ECO:0000313" key="8">
    <source>
        <dbReference type="EMBL" id="PEN08455.1"/>
    </source>
</evidence>
<evidence type="ECO:0000313" key="9">
    <source>
        <dbReference type="Proteomes" id="UP000221024"/>
    </source>
</evidence>
<evidence type="ECO:0000256" key="4">
    <source>
        <dbReference type="ARBA" id="ARBA00023136"/>
    </source>
</evidence>
<evidence type="ECO:0000259" key="7">
    <source>
        <dbReference type="Pfam" id="PF07980"/>
    </source>
</evidence>
<dbReference type="Pfam" id="PF07980">
    <property type="entry name" value="SusD_RagB"/>
    <property type="match status" value="1"/>
</dbReference>
<accession>A0A2H3NNX8</accession>